<reference evidence="2 3" key="1">
    <citation type="submission" date="2014-11" db="EMBL/GenBank/DDBJ databases">
        <title>Genome sequence of Microbacterium mangrovi MUSC 115(T).</title>
        <authorList>
            <person name="Lee L.-H."/>
        </authorList>
    </citation>
    <scope>NUCLEOTIDE SEQUENCE [LARGE SCALE GENOMIC DNA]</scope>
    <source>
        <strain evidence="2 3">MUSC 115</strain>
    </source>
</reference>
<evidence type="ECO:0000256" key="1">
    <source>
        <dbReference type="SAM" id="MobiDB-lite"/>
    </source>
</evidence>
<accession>A0A0B2A0I0</accession>
<sequence>MAGPIEDAELRAEFEGYALDIATELTPAQLKDALGVIVDRVDPDGTQQRVRDAVQRRTVRRRTLEPGVGN</sequence>
<dbReference type="RefSeq" id="WP_039403746.1">
    <property type="nucleotide sequence ID" value="NZ_JTDK01000029.1"/>
</dbReference>
<dbReference type="Proteomes" id="UP000031030">
    <property type="component" value="Unassembled WGS sequence"/>
</dbReference>
<organism evidence="2 3">
    <name type="scientific">Microbacterium mangrovi</name>
    <dbReference type="NCBI Taxonomy" id="1348253"/>
    <lineage>
        <taxon>Bacteria</taxon>
        <taxon>Bacillati</taxon>
        <taxon>Actinomycetota</taxon>
        <taxon>Actinomycetes</taxon>
        <taxon>Micrococcales</taxon>
        <taxon>Microbacteriaceae</taxon>
        <taxon>Microbacterium</taxon>
    </lineage>
</organism>
<evidence type="ECO:0000313" key="2">
    <source>
        <dbReference type="EMBL" id="KHK95051.1"/>
    </source>
</evidence>
<feature type="region of interest" description="Disordered" evidence="1">
    <location>
        <begin position="47"/>
        <end position="70"/>
    </location>
</feature>
<proteinExistence type="predicted"/>
<gene>
    <name evidence="2" type="ORF">LK09_20210</name>
</gene>
<dbReference type="STRING" id="1348253.LK09_20210"/>
<name>A0A0B2A0I0_9MICO</name>
<keyword evidence="3" id="KW-1185">Reference proteome</keyword>
<protein>
    <submittedName>
        <fullName evidence="2">Uncharacterized protein</fullName>
    </submittedName>
</protein>
<evidence type="ECO:0000313" key="3">
    <source>
        <dbReference type="Proteomes" id="UP000031030"/>
    </source>
</evidence>
<dbReference type="EMBL" id="JTDK01000029">
    <property type="protein sequence ID" value="KHK95051.1"/>
    <property type="molecule type" value="Genomic_DNA"/>
</dbReference>
<comment type="caution">
    <text evidence="2">The sequence shown here is derived from an EMBL/GenBank/DDBJ whole genome shotgun (WGS) entry which is preliminary data.</text>
</comment>
<dbReference type="OrthoDB" id="3261064at2"/>
<dbReference type="AlphaFoldDB" id="A0A0B2A0I0"/>